<proteinExistence type="predicted"/>
<protein>
    <submittedName>
        <fullName evidence="5">DNA-binding HxlR family transcriptional regulator</fullName>
    </submittedName>
</protein>
<evidence type="ECO:0000313" key="5">
    <source>
        <dbReference type="EMBL" id="MBB5316736.1"/>
    </source>
</evidence>
<dbReference type="EMBL" id="JACHDY010000002">
    <property type="protein sequence ID" value="MBB5316736.1"/>
    <property type="molecule type" value="Genomic_DNA"/>
</dbReference>
<dbReference type="SUPFAM" id="SSF46785">
    <property type="entry name" value="Winged helix' DNA-binding domain"/>
    <property type="match status" value="1"/>
</dbReference>
<name>A0A7W8MQI2_9BACT</name>
<dbReference type="InterPro" id="IPR036388">
    <property type="entry name" value="WH-like_DNA-bd_sf"/>
</dbReference>
<dbReference type="Pfam" id="PF01638">
    <property type="entry name" value="HxlR"/>
    <property type="match status" value="1"/>
</dbReference>
<reference evidence="5" key="1">
    <citation type="submission" date="2020-08" db="EMBL/GenBank/DDBJ databases">
        <title>Genomic Encyclopedia of Type Strains, Phase IV (KMG-V): Genome sequencing to study the core and pangenomes of soil and plant-associated prokaryotes.</title>
        <authorList>
            <person name="Whitman W."/>
        </authorList>
    </citation>
    <scope>NUCLEOTIDE SEQUENCE [LARGE SCALE GENOMIC DNA]</scope>
    <source>
        <strain evidence="5">M8UP27</strain>
    </source>
</reference>
<accession>A0A7W8MQI2</accession>
<keyword evidence="6" id="KW-1185">Reference proteome</keyword>
<evidence type="ECO:0000256" key="2">
    <source>
        <dbReference type="ARBA" id="ARBA00023125"/>
    </source>
</evidence>
<evidence type="ECO:0000313" key="6">
    <source>
        <dbReference type="Proteomes" id="UP000568106"/>
    </source>
</evidence>
<evidence type="ECO:0000256" key="3">
    <source>
        <dbReference type="ARBA" id="ARBA00023163"/>
    </source>
</evidence>
<keyword evidence="1" id="KW-0805">Transcription regulation</keyword>
<sequence length="158" mass="17498">MGKTIGLARGVDKKVAKKVVAKKAAAKGRPKYAVENDPKVEALVREIIARVADKWTMLVLEVLEEHGVVRFTRLGKLVGGVSQKMLTKTVRQMERDGLVTRTVHPVIPPRVEYELTALGSSLGEAFCGVWIWAVKHGKEIERARALFERDAAGRRDSV</sequence>
<dbReference type="GO" id="GO:0003677">
    <property type="term" value="F:DNA binding"/>
    <property type="evidence" value="ECO:0007669"/>
    <property type="project" value="UniProtKB-KW"/>
</dbReference>
<dbReference type="Proteomes" id="UP000568106">
    <property type="component" value="Unassembled WGS sequence"/>
</dbReference>
<feature type="domain" description="HTH hxlR-type" evidence="4">
    <location>
        <begin position="37"/>
        <end position="141"/>
    </location>
</feature>
<dbReference type="InterPro" id="IPR036390">
    <property type="entry name" value="WH_DNA-bd_sf"/>
</dbReference>
<evidence type="ECO:0000256" key="1">
    <source>
        <dbReference type="ARBA" id="ARBA00023015"/>
    </source>
</evidence>
<comment type="caution">
    <text evidence="5">The sequence shown here is derived from an EMBL/GenBank/DDBJ whole genome shotgun (WGS) entry which is preliminary data.</text>
</comment>
<dbReference type="PROSITE" id="PS51118">
    <property type="entry name" value="HTH_HXLR"/>
    <property type="match status" value="1"/>
</dbReference>
<dbReference type="Gene3D" id="1.10.10.10">
    <property type="entry name" value="Winged helix-like DNA-binding domain superfamily/Winged helix DNA-binding domain"/>
    <property type="match status" value="1"/>
</dbReference>
<dbReference type="InterPro" id="IPR002577">
    <property type="entry name" value="HTH_HxlR"/>
</dbReference>
<organism evidence="5 6">
    <name type="scientific">Tunturiibacter empetritectus</name>
    <dbReference type="NCBI Taxonomy" id="3069691"/>
    <lineage>
        <taxon>Bacteria</taxon>
        <taxon>Pseudomonadati</taxon>
        <taxon>Acidobacteriota</taxon>
        <taxon>Terriglobia</taxon>
        <taxon>Terriglobales</taxon>
        <taxon>Acidobacteriaceae</taxon>
        <taxon>Tunturiibacter</taxon>
    </lineage>
</organism>
<dbReference type="PANTHER" id="PTHR33204:SF39">
    <property type="entry name" value="TRANSCRIPTIONAL REGULATORY PROTEIN"/>
    <property type="match status" value="1"/>
</dbReference>
<keyword evidence="2 5" id="KW-0238">DNA-binding</keyword>
<keyword evidence="3" id="KW-0804">Transcription</keyword>
<dbReference type="AlphaFoldDB" id="A0A7W8MQI2"/>
<evidence type="ECO:0000259" key="4">
    <source>
        <dbReference type="PROSITE" id="PS51118"/>
    </source>
</evidence>
<gene>
    <name evidence="5" type="ORF">HDF09_001405</name>
</gene>
<dbReference type="PANTHER" id="PTHR33204">
    <property type="entry name" value="TRANSCRIPTIONAL REGULATOR, MARR FAMILY"/>
    <property type="match status" value="1"/>
</dbReference>